<name>A0A9J5XJX6_SOLCO</name>
<feature type="compositionally biased region" description="Polar residues" evidence="1">
    <location>
        <begin position="20"/>
        <end position="33"/>
    </location>
</feature>
<dbReference type="AlphaFoldDB" id="A0A9J5XJX6"/>
<reference evidence="2 3" key="1">
    <citation type="submission" date="2020-09" db="EMBL/GenBank/DDBJ databases">
        <title>De no assembly of potato wild relative species, Solanum commersonii.</title>
        <authorList>
            <person name="Cho K."/>
        </authorList>
    </citation>
    <scope>NUCLEOTIDE SEQUENCE [LARGE SCALE GENOMIC DNA]</scope>
    <source>
        <strain evidence="2">LZ3.2</strain>
        <tissue evidence="2">Leaf</tissue>
    </source>
</reference>
<sequence>MQDNINEKDSTSLALEPKPSENSPDNTTTSSVVANFPFEDIAERAPRVMLKSSQGNANAGRKHHEEDFRDEAS</sequence>
<feature type="compositionally biased region" description="Basic and acidic residues" evidence="1">
    <location>
        <begin position="63"/>
        <end position="73"/>
    </location>
</feature>
<feature type="compositionally biased region" description="Basic and acidic residues" evidence="1">
    <location>
        <begin position="1"/>
        <end position="10"/>
    </location>
</feature>
<evidence type="ECO:0000313" key="3">
    <source>
        <dbReference type="Proteomes" id="UP000824120"/>
    </source>
</evidence>
<evidence type="ECO:0000313" key="2">
    <source>
        <dbReference type="EMBL" id="KAG5587588.1"/>
    </source>
</evidence>
<comment type="caution">
    <text evidence="2">The sequence shown here is derived from an EMBL/GenBank/DDBJ whole genome shotgun (WGS) entry which is preliminary data.</text>
</comment>
<feature type="non-terminal residue" evidence="2">
    <location>
        <position position="73"/>
    </location>
</feature>
<protein>
    <submittedName>
        <fullName evidence="2">Uncharacterized protein</fullName>
    </submittedName>
</protein>
<gene>
    <name evidence="2" type="ORF">H5410_048022</name>
</gene>
<proteinExistence type="predicted"/>
<keyword evidence="3" id="KW-1185">Reference proteome</keyword>
<feature type="region of interest" description="Disordered" evidence="1">
    <location>
        <begin position="1"/>
        <end position="73"/>
    </location>
</feature>
<dbReference type="EMBL" id="JACXVP010000009">
    <property type="protein sequence ID" value="KAG5587588.1"/>
    <property type="molecule type" value="Genomic_DNA"/>
</dbReference>
<evidence type="ECO:0000256" key="1">
    <source>
        <dbReference type="SAM" id="MobiDB-lite"/>
    </source>
</evidence>
<accession>A0A9J5XJX6</accession>
<organism evidence="2 3">
    <name type="scientific">Solanum commersonii</name>
    <name type="common">Commerson's wild potato</name>
    <name type="synonym">Commerson's nightshade</name>
    <dbReference type="NCBI Taxonomy" id="4109"/>
    <lineage>
        <taxon>Eukaryota</taxon>
        <taxon>Viridiplantae</taxon>
        <taxon>Streptophyta</taxon>
        <taxon>Embryophyta</taxon>
        <taxon>Tracheophyta</taxon>
        <taxon>Spermatophyta</taxon>
        <taxon>Magnoliopsida</taxon>
        <taxon>eudicotyledons</taxon>
        <taxon>Gunneridae</taxon>
        <taxon>Pentapetalae</taxon>
        <taxon>asterids</taxon>
        <taxon>lamiids</taxon>
        <taxon>Solanales</taxon>
        <taxon>Solanaceae</taxon>
        <taxon>Solanoideae</taxon>
        <taxon>Solaneae</taxon>
        <taxon>Solanum</taxon>
    </lineage>
</organism>
<dbReference type="Proteomes" id="UP000824120">
    <property type="component" value="Chromosome 9"/>
</dbReference>